<dbReference type="EC" id="2.7.13.3" evidence="3"/>
<dbReference type="InterPro" id="IPR005467">
    <property type="entry name" value="His_kinase_dom"/>
</dbReference>
<dbReference type="RefSeq" id="WP_100989913.1">
    <property type="nucleotide sequence ID" value="NZ_CP025096.1"/>
</dbReference>
<evidence type="ECO:0000256" key="4">
    <source>
        <dbReference type="ARBA" id="ARBA00022475"/>
    </source>
</evidence>
<dbReference type="PROSITE" id="PS50109">
    <property type="entry name" value="HIS_KIN"/>
    <property type="match status" value="1"/>
</dbReference>
<dbReference type="Pfam" id="PF02518">
    <property type="entry name" value="HATPase_c"/>
    <property type="match status" value="1"/>
</dbReference>
<dbReference type="GO" id="GO:0000166">
    <property type="term" value="F:nucleotide binding"/>
    <property type="evidence" value="ECO:0007669"/>
    <property type="project" value="UniProtKB-KW"/>
</dbReference>
<keyword evidence="13" id="KW-0472">Membrane</keyword>
<dbReference type="Proteomes" id="UP000232883">
    <property type="component" value="Chromosome"/>
</dbReference>
<evidence type="ECO:0000256" key="8">
    <source>
        <dbReference type="ARBA" id="ARBA00022692"/>
    </source>
</evidence>
<evidence type="ECO:0000256" key="6">
    <source>
        <dbReference type="ARBA" id="ARBA00022553"/>
    </source>
</evidence>
<dbReference type="Gene3D" id="3.30.565.10">
    <property type="entry name" value="Histidine kinase-like ATPase, C-terminal domain"/>
    <property type="match status" value="1"/>
</dbReference>
<dbReference type="PROSITE" id="PS50112">
    <property type="entry name" value="PAS"/>
    <property type="match status" value="1"/>
</dbReference>
<dbReference type="SUPFAM" id="SSF47384">
    <property type="entry name" value="Homodimeric domain of signal transducing histidine kinase"/>
    <property type="match status" value="1"/>
</dbReference>
<dbReference type="Gene3D" id="3.30.450.20">
    <property type="entry name" value="PAS domain"/>
    <property type="match status" value="2"/>
</dbReference>
<feature type="domain" description="PAC" evidence="16">
    <location>
        <begin position="94"/>
        <end position="147"/>
    </location>
</feature>
<dbReference type="PANTHER" id="PTHR43304">
    <property type="entry name" value="PHYTOCHROME-LIKE PROTEIN CPH1"/>
    <property type="match status" value="1"/>
</dbReference>
<keyword evidence="8" id="KW-0812">Transmembrane</keyword>
<dbReference type="InterPro" id="IPR000014">
    <property type="entry name" value="PAS"/>
</dbReference>
<dbReference type="KEGG" id="spir:CWM47_19650"/>
<dbReference type="Gene3D" id="2.10.70.100">
    <property type="match status" value="2"/>
</dbReference>
<evidence type="ECO:0000259" key="14">
    <source>
        <dbReference type="PROSITE" id="PS50109"/>
    </source>
</evidence>
<dbReference type="PANTHER" id="PTHR43304:SF1">
    <property type="entry name" value="PAC DOMAIN-CONTAINING PROTEIN"/>
    <property type="match status" value="1"/>
</dbReference>
<evidence type="ECO:0000256" key="10">
    <source>
        <dbReference type="ARBA" id="ARBA00022741"/>
    </source>
</evidence>
<dbReference type="GO" id="GO:0005886">
    <property type="term" value="C:plasma membrane"/>
    <property type="evidence" value="ECO:0007669"/>
    <property type="project" value="UniProtKB-SubCell"/>
</dbReference>
<keyword evidence="9" id="KW-0677">Repeat</keyword>
<reference evidence="17 18" key="1">
    <citation type="submission" date="2017-11" db="EMBL/GenBank/DDBJ databases">
        <title>Taxonomic description and genome sequences of Spirosoma HA7 sp. nov., isolated from pollen microhabitat of Corylus avellana.</title>
        <authorList>
            <person name="Ambika Manirajan B."/>
            <person name="Suarez C."/>
            <person name="Ratering S."/>
            <person name="Geissler-Plaum R."/>
            <person name="Cardinale M."/>
            <person name="Sylvia S."/>
        </authorList>
    </citation>
    <scope>NUCLEOTIDE SEQUENCE [LARGE SCALE GENOMIC DNA]</scope>
    <source>
        <strain evidence="17 18">HA7</strain>
    </source>
</reference>
<organism evidence="17 18">
    <name type="scientific">Spirosoma pollinicola</name>
    <dbReference type="NCBI Taxonomy" id="2057025"/>
    <lineage>
        <taxon>Bacteria</taxon>
        <taxon>Pseudomonadati</taxon>
        <taxon>Bacteroidota</taxon>
        <taxon>Cytophagia</taxon>
        <taxon>Cytophagales</taxon>
        <taxon>Cytophagaceae</taxon>
        <taxon>Spirosoma</taxon>
    </lineage>
</organism>
<evidence type="ECO:0000256" key="1">
    <source>
        <dbReference type="ARBA" id="ARBA00000085"/>
    </source>
</evidence>
<dbReference type="EMBL" id="CP025096">
    <property type="protein sequence ID" value="AUD03846.1"/>
    <property type="molecule type" value="Genomic_DNA"/>
</dbReference>
<dbReference type="OrthoDB" id="9124519at2"/>
<dbReference type="SMART" id="SM00387">
    <property type="entry name" value="HATPase_c"/>
    <property type="match status" value="1"/>
</dbReference>
<keyword evidence="12" id="KW-1133">Transmembrane helix</keyword>
<evidence type="ECO:0000256" key="2">
    <source>
        <dbReference type="ARBA" id="ARBA00004429"/>
    </source>
</evidence>
<dbReference type="PROSITE" id="PS50113">
    <property type="entry name" value="PAC"/>
    <property type="match status" value="2"/>
</dbReference>
<evidence type="ECO:0000256" key="11">
    <source>
        <dbReference type="ARBA" id="ARBA00022777"/>
    </source>
</evidence>
<feature type="domain" description="PAS" evidence="15">
    <location>
        <begin position="15"/>
        <end position="89"/>
    </location>
</feature>
<evidence type="ECO:0000256" key="12">
    <source>
        <dbReference type="ARBA" id="ARBA00022989"/>
    </source>
</evidence>
<dbReference type="InterPro" id="IPR001610">
    <property type="entry name" value="PAC"/>
</dbReference>
<keyword evidence="11 17" id="KW-0418">Kinase</keyword>
<protein>
    <recommendedName>
        <fullName evidence="3">histidine kinase</fullName>
        <ecNumber evidence="3">2.7.13.3</ecNumber>
    </recommendedName>
</protein>
<evidence type="ECO:0000259" key="16">
    <source>
        <dbReference type="PROSITE" id="PS50113"/>
    </source>
</evidence>
<evidence type="ECO:0000256" key="9">
    <source>
        <dbReference type="ARBA" id="ARBA00022737"/>
    </source>
</evidence>
<dbReference type="FunFam" id="2.10.70.100:FF:000001">
    <property type="entry name" value="Sensory transduction histidine kinase"/>
    <property type="match status" value="1"/>
</dbReference>
<dbReference type="NCBIfam" id="TIGR00229">
    <property type="entry name" value="sensory_box"/>
    <property type="match status" value="1"/>
</dbReference>
<dbReference type="Pfam" id="PF08447">
    <property type="entry name" value="PAS_3"/>
    <property type="match status" value="1"/>
</dbReference>
<keyword evidence="7" id="KW-0808">Transferase</keyword>
<keyword evidence="10" id="KW-0547">Nucleotide-binding</keyword>
<dbReference type="CDD" id="cd00130">
    <property type="entry name" value="PAS"/>
    <property type="match status" value="2"/>
</dbReference>
<evidence type="ECO:0000256" key="5">
    <source>
        <dbReference type="ARBA" id="ARBA00022519"/>
    </source>
</evidence>
<dbReference type="Gene3D" id="1.10.287.130">
    <property type="match status" value="1"/>
</dbReference>
<gene>
    <name evidence="17" type="ORF">CWM47_19650</name>
</gene>
<dbReference type="SMART" id="SM00086">
    <property type="entry name" value="PAC"/>
    <property type="match status" value="2"/>
</dbReference>
<dbReference type="SUPFAM" id="SSF55785">
    <property type="entry name" value="PYP-like sensor domain (PAS domain)"/>
    <property type="match status" value="2"/>
</dbReference>
<dbReference type="CDD" id="cd00082">
    <property type="entry name" value="HisKA"/>
    <property type="match status" value="1"/>
</dbReference>
<dbReference type="InterPro" id="IPR036890">
    <property type="entry name" value="HATPase_C_sf"/>
</dbReference>
<accession>A0A2K8Z1U1</accession>
<evidence type="ECO:0000259" key="15">
    <source>
        <dbReference type="PROSITE" id="PS50112"/>
    </source>
</evidence>
<comment type="subcellular location">
    <subcellularLocation>
        <location evidence="2">Cell inner membrane</location>
        <topology evidence="2">Multi-pass membrane protein</topology>
    </subcellularLocation>
</comment>
<name>A0A2K8Z1U1_9BACT</name>
<dbReference type="SUPFAM" id="SSF55874">
    <property type="entry name" value="ATPase domain of HSP90 chaperone/DNA topoisomerase II/histidine kinase"/>
    <property type="match status" value="1"/>
</dbReference>
<dbReference type="AlphaFoldDB" id="A0A2K8Z1U1"/>
<evidence type="ECO:0000256" key="7">
    <source>
        <dbReference type="ARBA" id="ARBA00022679"/>
    </source>
</evidence>
<dbReference type="InterPro" id="IPR052162">
    <property type="entry name" value="Sensor_kinase/Photoreceptor"/>
</dbReference>
<keyword evidence="18" id="KW-1185">Reference proteome</keyword>
<dbReference type="PRINTS" id="PR00344">
    <property type="entry name" value="BCTRLSENSOR"/>
</dbReference>
<keyword evidence="4" id="KW-1003">Cell membrane</keyword>
<evidence type="ECO:0000313" key="18">
    <source>
        <dbReference type="Proteomes" id="UP000232883"/>
    </source>
</evidence>
<dbReference type="FunFam" id="3.30.565.10:FF:000006">
    <property type="entry name" value="Sensor histidine kinase WalK"/>
    <property type="match status" value="1"/>
</dbReference>
<dbReference type="GO" id="GO:0000155">
    <property type="term" value="F:phosphorelay sensor kinase activity"/>
    <property type="evidence" value="ECO:0007669"/>
    <property type="project" value="InterPro"/>
</dbReference>
<feature type="domain" description="PAC" evidence="16">
    <location>
        <begin position="224"/>
        <end position="276"/>
    </location>
</feature>
<keyword evidence="5" id="KW-0997">Cell inner membrane</keyword>
<evidence type="ECO:0000256" key="3">
    <source>
        <dbReference type="ARBA" id="ARBA00012438"/>
    </source>
</evidence>
<dbReference type="Pfam" id="PF00512">
    <property type="entry name" value="HisKA"/>
    <property type="match status" value="1"/>
</dbReference>
<feature type="domain" description="Histidine kinase" evidence="14">
    <location>
        <begin position="305"/>
        <end position="531"/>
    </location>
</feature>
<dbReference type="InterPro" id="IPR036097">
    <property type="entry name" value="HisK_dim/P_sf"/>
</dbReference>
<dbReference type="InterPro" id="IPR000700">
    <property type="entry name" value="PAS-assoc_C"/>
</dbReference>
<keyword evidence="6" id="KW-0597">Phosphoprotein</keyword>
<evidence type="ECO:0000256" key="13">
    <source>
        <dbReference type="ARBA" id="ARBA00023136"/>
    </source>
</evidence>
<evidence type="ECO:0000313" key="17">
    <source>
        <dbReference type="EMBL" id="AUD03846.1"/>
    </source>
</evidence>
<proteinExistence type="predicted"/>
<dbReference type="InterPro" id="IPR004358">
    <property type="entry name" value="Sig_transdc_His_kin-like_C"/>
</dbReference>
<dbReference type="InterPro" id="IPR003661">
    <property type="entry name" value="HisK_dim/P_dom"/>
</dbReference>
<sequence>MSETSIPPNRTNQSENERLRFSLQAAGIGTWDLDLITKVAWWDQRTKELYGFTGTDTRDFQSEQDLMQYIHTQDRERMKDAMQRAMDPRSGGLYVIEFRIIKRDNGQVRWVRANGQAYFDGQGKAIRLSGTAQDITQQVLSRQLTEEVQEELRGAIELAQLGTWQVDLTTGYIDYSSRLKLWHGIEPHEVITAEHAFRRVPEGDHQQIKKSMLKAISLGSDGYYDIEYRLIDPIEGERIMHSQGKAYENQQGQIYKICGNVQDVTQQRKAQWALEQQVAQRTQQLEVSLEDLRRSNENLKQFAYVASHDLQEPLRKVQQFGDLLKRQYAPHLGEGVTYLDRMQLAAHRMSQLIHDLLSYSRIATGSERLESVSLEQVVQEVISDLDVVIDETGAYLDVSPLPTVSGDSSQLRQLFQNLISNALKFRQPNSNPVIHIRAHLIAADTLPDTVRPASGVSKYYKIDVSDNGIGFEEHHVERIFQVFQRLHGRNQYAGTGIGLAICEKVAANHGGTIRAQSSPGMGATFSVYLPD</sequence>
<dbReference type="InterPro" id="IPR035965">
    <property type="entry name" value="PAS-like_dom_sf"/>
</dbReference>
<dbReference type="SMART" id="SM00091">
    <property type="entry name" value="PAS"/>
    <property type="match status" value="2"/>
</dbReference>
<comment type="catalytic activity">
    <reaction evidence="1">
        <text>ATP + protein L-histidine = ADP + protein N-phospho-L-histidine.</text>
        <dbReference type="EC" id="2.7.13.3"/>
    </reaction>
</comment>
<dbReference type="InterPro" id="IPR013655">
    <property type="entry name" value="PAS_fold_3"/>
</dbReference>
<dbReference type="SMART" id="SM00388">
    <property type="entry name" value="HisKA"/>
    <property type="match status" value="1"/>
</dbReference>
<dbReference type="InterPro" id="IPR003594">
    <property type="entry name" value="HATPase_dom"/>
</dbReference>